<evidence type="ECO:0000256" key="1">
    <source>
        <dbReference type="ARBA" id="ARBA00007150"/>
    </source>
</evidence>
<keyword evidence="6 7" id="KW-0472">Membrane</keyword>
<dbReference type="GO" id="GO:0042158">
    <property type="term" value="P:lipoprotein biosynthetic process"/>
    <property type="evidence" value="ECO:0007669"/>
    <property type="project" value="InterPro"/>
</dbReference>
<feature type="transmembrane region" description="Helical" evidence="7">
    <location>
        <begin position="87"/>
        <end position="106"/>
    </location>
</feature>
<feature type="transmembrane region" description="Helical" evidence="7">
    <location>
        <begin position="118"/>
        <end position="136"/>
    </location>
</feature>
<dbReference type="PANTHER" id="PTHR30589">
    <property type="entry name" value="PROLIPOPROTEIN DIACYLGLYCERYL TRANSFERASE"/>
    <property type="match status" value="1"/>
</dbReference>
<evidence type="ECO:0000256" key="7">
    <source>
        <dbReference type="SAM" id="Phobius"/>
    </source>
</evidence>
<feature type="transmembrane region" description="Helical" evidence="7">
    <location>
        <begin position="13"/>
        <end position="34"/>
    </location>
</feature>
<feature type="transmembrane region" description="Helical" evidence="7">
    <location>
        <begin position="165"/>
        <end position="182"/>
    </location>
</feature>
<evidence type="ECO:0008006" key="10">
    <source>
        <dbReference type="Google" id="ProtNLM"/>
    </source>
</evidence>
<dbReference type="EMBL" id="PFLF01000036">
    <property type="protein sequence ID" value="PIY69295.1"/>
    <property type="molecule type" value="Genomic_DNA"/>
</dbReference>
<dbReference type="Proteomes" id="UP000230108">
    <property type="component" value="Unassembled WGS sequence"/>
</dbReference>
<evidence type="ECO:0000256" key="6">
    <source>
        <dbReference type="ARBA" id="ARBA00023136"/>
    </source>
</evidence>
<keyword evidence="3" id="KW-0808">Transferase</keyword>
<comment type="similarity">
    <text evidence="1">Belongs to the Lgt family.</text>
</comment>
<dbReference type="AlphaFoldDB" id="A0A2M7QDJ5"/>
<evidence type="ECO:0000256" key="5">
    <source>
        <dbReference type="ARBA" id="ARBA00022989"/>
    </source>
</evidence>
<dbReference type="InterPro" id="IPR001640">
    <property type="entry name" value="Lgt"/>
</dbReference>
<dbReference type="PANTHER" id="PTHR30589:SF0">
    <property type="entry name" value="PHOSPHATIDYLGLYCEROL--PROLIPOPROTEIN DIACYLGLYCERYL TRANSFERASE"/>
    <property type="match status" value="1"/>
</dbReference>
<feature type="transmembrane region" description="Helical" evidence="7">
    <location>
        <begin position="46"/>
        <end position="67"/>
    </location>
</feature>
<accession>A0A2M7QDJ5</accession>
<keyword evidence="2" id="KW-1003">Cell membrane</keyword>
<evidence type="ECO:0000256" key="2">
    <source>
        <dbReference type="ARBA" id="ARBA00022475"/>
    </source>
</evidence>
<reference evidence="9" key="1">
    <citation type="submission" date="2017-09" db="EMBL/GenBank/DDBJ databases">
        <title>Depth-based differentiation of microbial function through sediment-hosted aquifers and enrichment of novel symbionts in the deep terrestrial subsurface.</title>
        <authorList>
            <person name="Probst A.J."/>
            <person name="Ladd B."/>
            <person name="Jarett J.K."/>
            <person name="Geller-Mcgrath D.E."/>
            <person name="Sieber C.M.K."/>
            <person name="Emerson J.B."/>
            <person name="Anantharaman K."/>
            <person name="Thomas B.C."/>
            <person name="Malmstrom R."/>
            <person name="Stieglmeier M."/>
            <person name="Klingl A."/>
            <person name="Woyke T."/>
            <person name="Ryan C.M."/>
            <person name="Banfield J.F."/>
        </authorList>
    </citation>
    <scope>NUCLEOTIDE SEQUENCE [LARGE SCALE GENOMIC DNA]</scope>
</reference>
<protein>
    <recommendedName>
        <fullName evidence="10">Prolipoprotein diacylglyceryl transferase</fullName>
    </recommendedName>
</protein>
<evidence type="ECO:0000256" key="4">
    <source>
        <dbReference type="ARBA" id="ARBA00022692"/>
    </source>
</evidence>
<keyword evidence="4 7" id="KW-0812">Transmembrane</keyword>
<sequence length="287" mass="32867">MLPVLLNFGFVKIYTMGVFLVLAFFWASFVLWKVIRLSSYKEGDVFDMLFGGILSGLFFGRLVYVIMNFGDFGFNILRFILINGYPGLSLYGAIIGFILSLLLSSYLRKIVFTNLVDYYIPSSFLAVAIGKLGSFFSGSEAGLKTTFLLSVRYGGLAGARHLTPLYEALFFFAGAAIAYRLLFEIRREKYRSGFTLSFFAWYTGAVYFIFDNLKQDHLYFLGYSFNKIMSGVLLLTFSFYFVYYFRSHIIKQATEFKSLIFTYVKNTYQVVHRKTKKTAGEPKTTNS</sequence>
<dbReference type="GO" id="GO:0005886">
    <property type="term" value="C:plasma membrane"/>
    <property type="evidence" value="ECO:0007669"/>
    <property type="project" value="InterPro"/>
</dbReference>
<evidence type="ECO:0000256" key="3">
    <source>
        <dbReference type="ARBA" id="ARBA00022679"/>
    </source>
</evidence>
<name>A0A2M7QDJ5_9BACT</name>
<comment type="caution">
    <text evidence="8">The sequence shown here is derived from an EMBL/GenBank/DDBJ whole genome shotgun (WGS) entry which is preliminary data.</text>
</comment>
<evidence type="ECO:0000313" key="9">
    <source>
        <dbReference type="Proteomes" id="UP000230108"/>
    </source>
</evidence>
<feature type="transmembrane region" description="Helical" evidence="7">
    <location>
        <begin position="194"/>
        <end position="210"/>
    </location>
</feature>
<organism evidence="8 9">
    <name type="scientific">Candidatus Roizmanbacteria bacterium CG_4_10_14_0_8_um_filter_39_9</name>
    <dbReference type="NCBI Taxonomy" id="1974829"/>
    <lineage>
        <taxon>Bacteria</taxon>
        <taxon>Candidatus Roizmaniibacteriota</taxon>
    </lineage>
</organism>
<feature type="transmembrane region" description="Helical" evidence="7">
    <location>
        <begin position="222"/>
        <end position="245"/>
    </location>
</feature>
<proteinExistence type="inferred from homology"/>
<gene>
    <name evidence="8" type="ORF">COY90_01395</name>
</gene>
<evidence type="ECO:0000313" key="8">
    <source>
        <dbReference type="EMBL" id="PIY69295.1"/>
    </source>
</evidence>
<dbReference type="GO" id="GO:0008961">
    <property type="term" value="F:phosphatidylglycerol-prolipoprotein diacylglyceryl transferase activity"/>
    <property type="evidence" value="ECO:0007669"/>
    <property type="project" value="InterPro"/>
</dbReference>
<dbReference type="Pfam" id="PF01790">
    <property type="entry name" value="LGT"/>
    <property type="match status" value="1"/>
</dbReference>
<keyword evidence="5 7" id="KW-1133">Transmembrane helix</keyword>